<reference evidence="1" key="1">
    <citation type="submission" date="2019-04" db="EMBL/GenBank/DDBJ databases">
        <title>Microbes associate with the intestines of laboratory mice.</title>
        <authorList>
            <person name="Navarre W."/>
            <person name="Wong E."/>
            <person name="Huang K."/>
            <person name="Tropini C."/>
            <person name="Ng K."/>
            <person name="Yu B."/>
        </authorList>
    </citation>
    <scope>NUCLEOTIDE SEQUENCE</scope>
    <source>
        <strain evidence="1">NM01_1-7b</strain>
    </source>
</reference>
<dbReference type="EMBL" id="SRYA01000015">
    <property type="protein sequence ID" value="TGY96515.1"/>
    <property type="molecule type" value="Genomic_DNA"/>
</dbReference>
<sequence length="340" mass="39540">MSRIKPAVSLYSLQDEYLNHRMDLADLMRYVKEKGAEGVEILPDQMLKGAPHISDETLNQWNSLLAETGLAPVIADVFLNTNLYKNRTLTRKECIGLLAEEIKQAARLGIHLIRLVSMVPYWVIEPLLPYCEEYDVAIALEIHAGMAFDIPETKAFIEEMKRVNSQYVGLVIDTGIFCKRFPRVVREYETQNGTSKEVFDYIDSLFDKGSDLHREIRENGYQYPKELEEAIQTEHDRMFVPLCDGYENYKFEDLDEYMPYIKHFHFKLFEMTPEGPEYSMDYKGLLQYLHKKGYDGYVAAEYEGNRFTLPGEKMKEKEQVAAQLAYIKECLKEIEGQEGR</sequence>
<gene>
    <name evidence="1" type="ORF">E5329_09040</name>
</gene>
<protein>
    <submittedName>
        <fullName evidence="1">Sugar phosphate isomerase</fullName>
    </submittedName>
</protein>
<evidence type="ECO:0000313" key="2">
    <source>
        <dbReference type="Proteomes" id="UP000304953"/>
    </source>
</evidence>
<keyword evidence="1" id="KW-0413">Isomerase</keyword>
<proteinExistence type="predicted"/>
<evidence type="ECO:0000313" key="1">
    <source>
        <dbReference type="EMBL" id="TGY96515.1"/>
    </source>
</evidence>
<comment type="caution">
    <text evidence="1">The sequence shown here is derived from an EMBL/GenBank/DDBJ whole genome shotgun (WGS) entry which is preliminary data.</text>
</comment>
<name>A0AC61RXH7_9FIRM</name>
<dbReference type="Proteomes" id="UP000304953">
    <property type="component" value="Unassembled WGS sequence"/>
</dbReference>
<accession>A0AC61RXH7</accession>
<keyword evidence="2" id="KW-1185">Reference proteome</keyword>
<organism evidence="1 2">
    <name type="scientific">Petralouisia muris</name>
    <dbReference type="NCBI Taxonomy" id="3032872"/>
    <lineage>
        <taxon>Bacteria</taxon>
        <taxon>Bacillati</taxon>
        <taxon>Bacillota</taxon>
        <taxon>Clostridia</taxon>
        <taxon>Lachnospirales</taxon>
        <taxon>Lachnospiraceae</taxon>
        <taxon>Petralouisia</taxon>
    </lineage>
</organism>